<evidence type="ECO:0000256" key="7">
    <source>
        <dbReference type="SAM" id="Phobius"/>
    </source>
</evidence>
<dbReference type="Pfam" id="PF01313">
    <property type="entry name" value="Bac_export_3"/>
    <property type="match status" value="1"/>
</dbReference>
<dbReference type="GO" id="GO:0005886">
    <property type="term" value="C:plasma membrane"/>
    <property type="evidence" value="ECO:0007669"/>
    <property type="project" value="UniProtKB-SubCell"/>
</dbReference>
<dbReference type="GO" id="GO:0009306">
    <property type="term" value="P:protein secretion"/>
    <property type="evidence" value="ECO:0007669"/>
    <property type="project" value="InterPro"/>
</dbReference>
<keyword evidence="4 7" id="KW-0812">Transmembrane</keyword>
<evidence type="ECO:0000256" key="2">
    <source>
        <dbReference type="ARBA" id="ARBA00006156"/>
    </source>
</evidence>
<keyword evidence="8" id="KW-0966">Cell projection</keyword>
<reference evidence="8 9" key="1">
    <citation type="submission" date="2020-08" db="EMBL/GenBank/DDBJ databases">
        <title>Functional genomics of gut bacteria from endangered species of beetles.</title>
        <authorList>
            <person name="Carlos-Shanley C."/>
        </authorList>
    </citation>
    <scope>NUCLEOTIDE SEQUENCE [LARGE SCALE GENOMIC DNA]</scope>
    <source>
        <strain evidence="8 9">S00179</strain>
    </source>
</reference>
<evidence type="ECO:0000313" key="9">
    <source>
        <dbReference type="Proteomes" id="UP000566995"/>
    </source>
</evidence>
<evidence type="ECO:0000256" key="3">
    <source>
        <dbReference type="ARBA" id="ARBA00022475"/>
    </source>
</evidence>
<keyword evidence="8" id="KW-0282">Flagellum</keyword>
<gene>
    <name evidence="8" type="ORF">HNP46_004269</name>
</gene>
<protein>
    <submittedName>
        <fullName evidence="8">Flagellar biosynthetic protein FliQ</fullName>
    </submittedName>
</protein>
<organism evidence="8 9">
    <name type="scientific">Pseudomonas nitroreducens</name>
    <dbReference type="NCBI Taxonomy" id="46680"/>
    <lineage>
        <taxon>Bacteria</taxon>
        <taxon>Pseudomonadati</taxon>
        <taxon>Pseudomonadota</taxon>
        <taxon>Gammaproteobacteria</taxon>
        <taxon>Pseudomonadales</taxon>
        <taxon>Pseudomonadaceae</taxon>
        <taxon>Pseudomonas</taxon>
    </lineage>
</organism>
<comment type="similarity">
    <text evidence="2">Belongs to the FliQ/MopD/SpaQ family.</text>
</comment>
<dbReference type="InterPro" id="IPR002191">
    <property type="entry name" value="Bac_export_3"/>
</dbReference>
<comment type="caution">
    <text evidence="8">The sequence shown here is derived from an EMBL/GenBank/DDBJ whole genome shotgun (WGS) entry which is preliminary data.</text>
</comment>
<name>A0A7W7P1Z8_PSENT</name>
<keyword evidence="5 7" id="KW-1133">Transmembrane helix</keyword>
<proteinExistence type="inferred from homology"/>
<comment type="subcellular location">
    <subcellularLocation>
        <location evidence="1">Cell membrane</location>
        <topology evidence="1">Multi-pass membrane protein</topology>
    </subcellularLocation>
</comment>
<accession>A0A7W7P1Z8</accession>
<dbReference type="RefSeq" id="WP_260403224.1">
    <property type="nucleotide sequence ID" value="NZ_JACHLI010000018.1"/>
</dbReference>
<dbReference type="Proteomes" id="UP000566995">
    <property type="component" value="Unassembled WGS sequence"/>
</dbReference>
<evidence type="ECO:0000313" key="8">
    <source>
        <dbReference type="EMBL" id="MBB4865388.1"/>
    </source>
</evidence>
<evidence type="ECO:0000256" key="4">
    <source>
        <dbReference type="ARBA" id="ARBA00022692"/>
    </source>
</evidence>
<feature type="transmembrane region" description="Helical" evidence="7">
    <location>
        <begin position="51"/>
        <end position="73"/>
    </location>
</feature>
<evidence type="ECO:0000256" key="1">
    <source>
        <dbReference type="ARBA" id="ARBA00004651"/>
    </source>
</evidence>
<keyword evidence="3" id="KW-1003">Cell membrane</keyword>
<dbReference type="EMBL" id="JACHLI010000018">
    <property type="protein sequence ID" value="MBB4865388.1"/>
    <property type="molecule type" value="Genomic_DNA"/>
</dbReference>
<feature type="transmembrane region" description="Helical" evidence="7">
    <location>
        <begin position="12"/>
        <end position="31"/>
    </location>
</feature>
<dbReference type="PANTHER" id="PTHR34040:SF2">
    <property type="entry name" value="FLAGELLAR BIOSYNTHETIC PROTEIN FLIQ"/>
    <property type="match status" value="1"/>
</dbReference>
<dbReference type="PANTHER" id="PTHR34040">
    <property type="entry name" value="FLAGELLAR BIOSYNTHETIC PROTEIN FLIQ"/>
    <property type="match status" value="1"/>
</dbReference>
<evidence type="ECO:0000256" key="5">
    <source>
        <dbReference type="ARBA" id="ARBA00022989"/>
    </source>
</evidence>
<sequence length="86" mass="9156">MVMSLMNGGIVVAVKLAAPALAVILVVGLLVSMLQSATQINEMTLSFIPKLVCLLIVLVVCGHYLIGTMVTYMRELYMSLPSMIGG</sequence>
<evidence type="ECO:0000256" key="6">
    <source>
        <dbReference type="ARBA" id="ARBA00023136"/>
    </source>
</evidence>
<keyword evidence="8" id="KW-0969">Cilium</keyword>
<dbReference type="PIRSF" id="PIRSF004669">
    <property type="entry name" value="FliQ"/>
    <property type="match status" value="1"/>
</dbReference>
<dbReference type="PRINTS" id="PR00952">
    <property type="entry name" value="TYPE3IMQPROT"/>
</dbReference>
<keyword evidence="6 7" id="KW-0472">Membrane</keyword>
<dbReference type="AlphaFoldDB" id="A0A7W7P1Z8"/>